<evidence type="ECO:0000313" key="2">
    <source>
        <dbReference type="Proteomes" id="UP001501803"/>
    </source>
</evidence>
<comment type="caution">
    <text evidence="1">The sequence shown here is derived from an EMBL/GenBank/DDBJ whole genome shotgun (WGS) entry which is preliminary data.</text>
</comment>
<keyword evidence="2" id="KW-1185">Reference proteome</keyword>
<gene>
    <name evidence="1" type="ORF">GCM10022381_01160</name>
</gene>
<dbReference type="Proteomes" id="UP001501803">
    <property type="component" value="Unassembled WGS sequence"/>
</dbReference>
<dbReference type="RefSeq" id="WP_345061253.1">
    <property type="nucleotide sequence ID" value="NZ_BAABCN010000002.1"/>
</dbReference>
<protein>
    <submittedName>
        <fullName evidence="1">Uncharacterized protein</fullName>
    </submittedName>
</protein>
<dbReference type="EMBL" id="BAABCN010000002">
    <property type="protein sequence ID" value="GAA3860466.1"/>
    <property type="molecule type" value="Genomic_DNA"/>
</dbReference>
<name>A0ABP7JZL3_9MICO</name>
<organism evidence="1 2">
    <name type="scientific">Leifsonia kafniensis</name>
    <dbReference type="NCBI Taxonomy" id="475957"/>
    <lineage>
        <taxon>Bacteria</taxon>
        <taxon>Bacillati</taxon>
        <taxon>Actinomycetota</taxon>
        <taxon>Actinomycetes</taxon>
        <taxon>Micrococcales</taxon>
        <taxon>Microbacteriaceae</taxon>
        <taxon>Leifsonia</taxon>
    </lineage>
</organism>
<accession>A0ABP7JZL3</accession>
<sequence>MLITVEDDPHALVDLLWIREAWGLRPVGDNLPPLLSDKSVGAHTGTDASGGVGTWQNDWPAMWEACVRHAGQVRDETLFEQLQGTAFGSAERDELLHQFVGPTWRDKFGDDAFAAQYETWNLAKLDARSRRRPQPLEDAPEHVSLAALIPAWRAGLSTIVVIPCLSSYTRVIGPHSLIVTSETRDDPNRYSQALKQFR</sequence>
<evidence type="ECO:0000313" key="1">
    <source>
        <dbReference type="EMBL" id="GAA3860466.1"/>
    </source>
</evidence>
<proteinExistence type="predicted"/>
<reference evidence="2" key="1">
    <citation type="journal article" date="2019" name="Int. J. Syst. Evol. Microbiol.">
        <title>The Global Catalogue of Microorganisms (GCM) 10K type strain sequencing project: providing services to taxonomists for standard genome sequencing and annotation.</title>
        <authorList>
            <consortium name="The Broad Institute Genomics Platform"/>
            <consortium name="The Broad Institute Genome Sequencing Center for Infectious Disease"/>
            <person name="Wu L."/>
            <person name="Ma J."/>
        </authorList>
    </citation>
    <scope>NUCLEOTIDE SEQUENCE [LARGE SCALE GENOMIC DNA]</scope>
    <source>
        <strain evidence="2">JCM 17021</strain>
    </source>
</reference>